<evidence type="ECO:0000313" key="1">
    <source>
        <dbReference type="EMBL" id="CAG8611538.1"/>
    </source>
</evidence>
<feature type="non-terminal residue" evidence="1">
    <location>
        <position position="1"/>
    </location>
</feature>
<gene>
    <name evidence="1" type="ORF">DHETER_LOCUS7658</name>
</gene>
<dbReference type="Proteomes" id="UP000789702">
    <property type="component" value="Unassembled WGS sequence"/>
</dbReference>
<proteinExistence type="predicted"/>
<organism evidence="1 2">
    <name type="scientific">Dentiscutata heterogama</name>
    <dbReference type="NCBI Taxonomy" id="1316150"/>
    <lineage>
        <taxon>Eukaryota</taxon>
        <taxon>Fungi</taxon>
        <taxon>Fungi incertae sedis</taxon>
        <taxon>Mucoromycota</taxon>
        <taxon>Glomeromycotina</taxon>
        <taxon>Glomeromycetes</taxon>
        <taxon>Diversisporales</taxon>
        <taxon>Gigasporaceae</taxon>
        <taxon>Dentiscutata</taxon>
    </lineage>
</organism>
<keyword evidence="2" id="KW-1185">Reference proteome</keyword>
<accession>A0ACA9MTK1</accession>
<protein>
    <submittedName>
        <fullName evidence="1">11938_t:CDS:1</fullName>
    </submittedName>
</protein>
<reference evidence="1" key="1">
    <citation type="submission" date="2021-06" db="EMBL/GenBank/DDBJ databases">
        <authorList>
            <person name="Kallberg Y."/>
            <person name="Tangrot J."/>
            <person name="Rosling A."/>
        </authorList>
    </citation>
    <scope>NUCLEOTIDE SEQUENCE</scope>
    <source>
        <strain evidence="1">IL203A</strain>
    </source>
</reference>
<name>A0ACA9MTK1_9GLOM</name>
<dbReference type="EMBL" id="CAJVPU010011087">
    <property type="protein sequence ID" value="CAG8611538.1"/>
    <property type="molecule type" value="Genomic_DNA"/>
</dbReference>
<evidence type="ECO:0000313" key="2">
    <source>
        <dbReference type="Proteomes" id="UP000789702"/>
    </source>
</evidence>
<comment type="caution">
    <text evidence="1">The sequence shown here is derived from an EMBL/GenBank/DDBJ whole genome shotgun (WGS) entry which is preliminary data.</text>
</comment>
<sequence length="134" mass="15283">LVDVSLDNNTIVYASKWFNINVSESNIEYLPSNPIIGGKVNDKIFFINKSNSEDSEGFQFHDINWISDEQAGRIYIYVALQNSQNLLQSILGSSKSSPGIIVLFRFCQQVTKFFILVEEFLEVPEVLTIVNRCR</sequence>